<dbReference type="PANTHER" id="PTHR43133:SF60">
    <property type="entry name" value="RNA POLYMERASE SIGMA FACTOR SIGV"/>
    <property type="match status" value="1"/>
</dbReference>
<dbReference type="Proteomes" id="UP001597399">
    <property type="component" value="Unassembled WGS sequence"/>
</dbReference>
<reference evidence="8" key="1">
    <citation type="journal article" date="2019" name="Int. J. Syst. Evol. Microbiol.">
        <title>The Global Catalogue of Microorganisms (GCM) 10K type strain sequencing project: providing services to taxonomists for standard genome sequencing and annotation.</title>
        <authorList>
            <consortium name="The Broad Institute Genomics Platform"/>
            <consortium name="The Broad Institute Genome Sequencing Center for Infectious Disease"/>
            <person name="Wu L."/>
            <person name="Ma J."/>
        </authorList>
    </citation>
    <scope>NUCLEOTIDE SEQUENCE [LARGE SCALE GENOMIC DNA]</scope>
    <source>
        <strain evidence="8">TISTR 2466</strain>
    </source>
</reference>
<gene>
    <name evidence="7" type="ORF">ACFSUE_19020</name>
</gene>
<keyword evidence="4" id="KW-0804">Transcription</keyword>
<dbReference type="CDD" id="cd06171">
    <property type="entry name" value="Sigma70_r4"/>
    <property type="match status" value="1"/>
</dbReference>
<dbReference type="InterPro" id="IPR039425">
    <property type="entry name" value="RNA_pol_sigma-70-like"/>
</dbReference>
<name>A0ABW5S7V9_9BACL</name>
<evidence type="ECO:0000313" key="7">
    <source>
        <dbReference type="EMBL" id="MFD2695697.1"/>
    </source>
</evidence>
<evidence type="ECO:0000313" key="8">
    <source>
        <dbReference type="Proteomes" id="UP001597399"/>
    </source>
</evidence>
<evidence type="ECO:0000256" key="2">
    <source>
        <dbReference type="ARBA" id="ARBA00023015"/>
    </source>
</evidence>
<dbReference type="RefSeq" id="WP_253063058.1">
    <property type="nucleotide sequence ID" value="NZ_JAMXWM010000017.1"/>
</dbReference>
<comment type="caution">
    <text evidence="7">The sequence shown here is derived from an EMBL/GenBank/DDBJ whole genome shotgun (WGS) entry which is preliminary data.</text>
</comment>
<protein>
    <submittedName>
        <fullName evidence="7">RNA polymerase sigma factor</fullName>
    </submittedName>
</protein>
<dbReference type="InterPro" id="IPR013325">
    <property type="entry name" value="RNA_pol_sigma_r2"/>
</dbReference>
<dbReference type="NCBIfam" id="TIGR02937">
    <property type="entry name" value="sigma70-ECF"/>
    <property type="match status" value="1"/>
</dbReference>
<dbReference type="Gene3D" id="1.10.10.10">
    <property type="entry name" value="Winged helix-like DNA-binding domain superfamily/Winged helix DNA-binding domain"/>
    <property type="match status" value="1"/>
</dbReference>
<evidence type="ECO:0000256" key="1">
    <source>
        <dbReference type="ARBA" id="ARBA00010641"/>
    </source>
</evidence>
<evidence type="ECO:0000256" key="4">
    <source>
        <dbReference type="ARBA" id="ARBA00023163"/>
    </source>
</evidence>
<dbReference type="EMBL" id="JBHUMQ010000050">
    <property type="protein sequence ID" value="MFD2695697.1"/>
    <property type="molecule type" value="Genomic_DNA"/>
</dbReference>
<dbReference type="InterPro" id="IPR036388">
    <property type="entry name" value="WH-like_DNA-bd_sf"/>
</dbReference>
<dbReference type="InterPro" id="IPR013249">
    <property type="entry name" value="RNA_pol_sigma70_r4_t2"/>
</dbReference>
<dbReference type="SUPFAM" id="SSF88946">
    <property type="entry name" value="Sigma2 domain of RNA polymerase sigma factors"/>
    <property type="match status" value="1"/>
</dbReference>
<dbReference type="InterPro" id="IPR007627">
    <property type="entry name" value="RNA_pol_sigma70_r2"/>
</dbReference>
<proteinExistence type="inferred from homology"/>
<evidence type="ECO:0000259" key="6">
    <source>
        <dbReference type="Pfam" id="PF08281"/>
    </source>
</evidence>
<dbReference type="InterPro" id="IPR013324">
    <property type="entry name" value="RNA_pol_sigma_r3/r4-like"/>
</dbReference>
<dbReference type="SUPFAM" id="SSF88659">
    <property type="entry name" value="Sigma3 and sigma4 domains of RNA polymerase sigma factors"/>
    <property type="match status" value="1"/>
</dbReference>
<keyword evidence="8" id="KW-1185">Reference proteome</keyword>
<evidence type="ECO:0000259" key="5">
    <source>
        <dbReference type="Pfam" id="PF04542"/>
    </source>
</evidence>
<evidence type="ECO:0000256" key="3">
    <source>
        <dbReference type="ARBA" id="ARBA00023082"/>
    </source>
</evidence>
<dbReference type="PANTHER" id="PTHR43133">
    <property type="entry name" value="RNA POLYMERASE ECF-TYPE SIGMA FACTO"/>
    <property type="match status" value="1"/>
</dbReference>
<organism evidence="7 8">
    <name type="scientific">Sporolactobacillus shoreicorticis</name>
    <dbReference type="NCBI Taxonomy" id="1923877"/>
    <lineage>
        <taxon>Bacteria</taxon>
        <taxon>Bacillati</taxon>
        <taxon>Bacillota</taxon>
        <taxon>Bacilli</taxon>
        <taxon>Bacillales</taxon>
        <taxon>Sporolactobacillaceae</taxon>
        <taxon>Sporolactobacillus</taxon>
    </lineage>
</organism>
<dbReference type="Pfam" id="PF08281">
    <property type="entry name" value="Sigma70_r4_2"/>
    <property type="match status" value="1"/>
</dbReference>
<dbReference type="Gene3D" id="1.10.1740.10">
    <property type="match status" value="1"/>
</dbReference>
<dbReference type="InterPro" id="IPR014284">
    <property type="entry name" value="RNA_pol_sigma-70_dom"/>
</dbReference>
<comment type="similarity">
    <text evidence="1">Belongs to the sigma-70 factor family. ECF subfamily.</text>
</comment>
<keyword evidence="3" id="KW-0731">Sigma factor</keyword>
<feature type="domain" description="RNA polymerase sigma factor 70 region 4 type 2" evidence="6">
    <location>
        <begin position="120"/>
        <end position="163"/>
    </location>
</feature>
<keyword evidence="2" id="KW-0805">Transcription regulation</keyword>
<dbReference type="Pfam" id="PF04542">
    <property type="entry name" value="Sigma70_r2"/>
    <property type="match status" value="1"/>
</dbReference>
<feature type="domain" description="RNA polymerase sigma-70 region 2" evidence="5">
    <location>
        <begin position="17"/>
        <end position="84"/>
    </location>
</feature>
<accession>A0ABW5S7V9</accession>
<sequence length="173" mass="20387">MFWGTGDQQNKKLFLELFQKYEKDIYRMAFVYVKSKQDALDVVQETAYRSFKKFHTLKDREQFKSWLFSIAIHSAIDLLRERKKVIYLTQTNENQAQVVNPAEKDLALSLSLKDVIENILSADERAVLILKYYQEYTFKEISTIIDTPESTVKSMLYRALSKIRSNYGEGQFL</sequence>